<proteinExistence type="predicted"/>
<organism evidence="4 5">
    <name type="scientific">Phenylobacterium deserti</name>
    <dbReference type="NCBI Taxonomy" id="1914756"/>
    <lineage>
        <taxon>Bacteria</taxon>
        <taxon>Pseudomonadati</taxon>
        <taxon>Pseudomonadota</taxon>
        <taxon>Alphaproteobacteria</taxon>
        <taxon>Caulobacterales</taxon>
        <taxon>Caulobacteraceae</taxon>
        <taxon>Phenylobacterium</taxon>
    </lineage>
</organism>
<dbReference type="RefSeq" id="WP_111515571.1">
    <property type="nucleotide sequence ID" value="NZ_QFYR01000003.1"/>
</dbReference>
<evidence type="ECO:0000259" key="3">
    <source>
        <dbReference type="Pfam" id="PF09976"/>
    </source>
</evidence>
<accession>A0A328ACM5</accession>
<evidence type="ECO:0000256" key="1">
    <source>
        <dbReference type="PROSITE-ProRule" id="PRU00339"/>
    </source>
</evidence>
<sequence>MTDLFEEVEEQLRSDRYRKLVVRVLPVVLGLAAVVLVAFLGLWGWRAYQDRSAAKASEQYHQAIEAFAEGREAQAVQLWTEASKSPSKAYKSLALMQLGGMRMRDNQPAQAVTFFDQAADAAPDNLFADAARLKSAFALLDTAPFKDVEARLTPLTEEGRPYRVQAREALAFARLMAGDTAGARGDFLVISNSLDAPDGARTRAKAAMDLIDTGSAKAIPGAVKAAAALPPTLPTPPGLIAGPQQPQANGPQ</sequence>
<keyword evidence="2" id="KW-1133">Transmembrane helix</keyword>
<dbReference type="Gene3D" id="1.25.40.10">
    <property type="entry name" value="Tetratricopeptide repeat domain"/>
    <property type="match status" value="1"/>
</dbReference>
<feature type="repeat" description="TPR" evidence="1">
    <location>
        <begin position="92"/>
        <end position="125"/>
    </location>
</feature>
<dbReference type="Proteomes" id="UP000249725">
    <property type="component" value="Unassembled WGS sequence"/>
</dbReference>
<protein>
    <recommendedName>
        <fullName evidence="3">Ancillary SecYEG translocon subunit/Cell division coordinator CpoB TPR domain-containing protein</fullName>
    </recommendedName>
</protein>
<keyword evidence="2" id="KW-0472">Membrane</keyword>
<name>A0A328ACM5_9CAUL</name>
<dbReference type="SUPFAM" id="SSF48452">
    <property type="entry name" value="TPR-like"/>
    <property type="match status" value="1"/>
</dbReference>
<keyword evidence="5" id="KW-1185">Reference proteome</keyword>
<dbReference type="OrthoDB" id="7173339at2"/>
<feature type="transmembrane region" description="Helical" evidence="2">
    <location>
        <begin position="20"/>
        <end position="45"/>
    </location>
</feature>
<gene>
    <name evidence="4" type="ORF">DJ018_13955</name>
</gene>
<dbReference type="InterPro" id="IPR011990">
    <property type="entry name" value="TPR-like_helical_dom_sf"/>
</dbReference>
<dbReference type="EMBL" id="QFYR01000003">
    <property type="protein sequence ID" value="RAK52247.1"/>
    <property type="molecule type" value="Genomic_DNA"/>
</dbReference>
<evidence type="ECO:0000313" key="4">
    <source>
        <dbReference type="EMBL" id="RAK52247.1"/>
    </source>
</evidence>
<dbReference type="AlphaFoldDB" id="A0A328ACM5"/>
<evidence type="ECO:0000256" key="2">
    <source>
        <dbReference type="SAM" id="Phobius"/>
    </source>
</evidence>
<dbReference type="InterPro" id="IPR019734">
    <property type="entry name" value="TPR_rpt"/>
</dbReference>
<reference evidence="5" key="1">
    <citation type="submission" date="2018-05" db="EMBL/GenBank/DDBJ databases">
        <authorList>
            <person name="Li X."/>
        </authorList>
    </citation>
    <scope>NUCLEOTIDE SEQUENCE [LARGE SCALE GENOMIC DNA]</scope>
    <source>
        <strain evidence="5">YIM 73061</strain>
    </source>
</reference>
<keyword evidence="2" id="KW-0812">Transmembrane</keyword>
<evidence type="ECO:0000313" key="5">
    <source>
        <dbReference type="Proteomes" id="UP000249725"/>
    </source>
</evidence>
<dbReference type="Pfam" id="PF09976">
    <property type="entry name" value="TPR_21"/>
    <property type="match status" value="1"/>
</dbReference>
<feature type="domain" description="Ancillary SecYEG translocon subunit/Cell division coordinator CpoB TPR" evidence="3">
    <location>
        <begin position="28"/>
        <end position="172"/>
    </location>
</feature>
<comment type="caution">
    <text evidence="4">The sequence shown here is derived from an EMBL/GenBank/DDBJ whole genome shotgun (WGS) entry which is preliminary data.</text>
</comment>
<dbReference type="InterPro" id="IPR018704">
    <property type="entry name" value="SecYEG/CpoB_TPR"/>
</dbReference>
<dbReference type="PROSITE" id="PS50005">
    <property type="entry name" value="TPR"/>
    <property type="match status" value="1"/>
</dbReference>
<keyword evidence="1" id="KW-0802">TPR repeat</keyword>